<proteinExistence type="predicted"/>
<dbReference type="EMBL" id="CAJNOQ010010964">
    <property type="protein sequence ID" value="CAF1265454.1"/>
    <property type="molecule type" value="Genomic_DNA"/>
</dbReference>
<dbReference type="EMBL" id="CAJOBC010020692">
    <property type="protein sequence ID" value="CAF4047756.1"/>
    <property type="molecule type" value="Genomic_DNA"/>
</dbReference>
<dbReference type="OrthoDB" id="29460at2759"/>
<evidence type="ECO:0000256" key="1">
    <source>
        <dbReference type="SAM" id="SignalP"/>
    </source>
</evidence>
<gene>
    <name evidence="2" type="ORF">GPM918_LOCUS26818</name>
    <name evidence="3" type="ORF">OVA965_LOCUS38502</name>
    <name evidence="4" type="ORF">SRO942_LOCUS27037</name>
    <name evidence="5" type="ORF">TMI583_LOCUS39700</name>
</gene>
<keyword evidence="1" id="KW-0732">Signal</keyword>
<organism evidence="2 6">
    <name type="scientific">Didymodactylos carnosus</name>
    <dbReference type="NCBI Taxonomy" id="1234261"/>
    <lineage>
        <taxon>Eukaryota</taxon>
        <taxon>Metazoa</taxon>
        <taxon>Spiralia</taxon>
        <taxon>Gnathifera</taxon>
        <taxon>Rotifera</taxon>
        <taxon>Eurotatoria</taxon>
        <taxon>Bdelloidea</taxon>
        <taxon>Philodinida</taxon>
        <taxon>Philodinidae</taxon>
        <taxon>Didymodactylos</taxon>
    </lineage>
</organism>
<evidence type="ECO:0000313" key="2">
    <source>
        <dbReference type="EMBL" id="CAF1265454.1"/>
    </source>
</evidence>
<name>A0A815B7N1_9BILA</name>
<keyword evidence="6" id="KW-1185">Reference proteome</keyword>
<dbReference type="Proteomes" id="UP000677228">
    <property type="component" value="Unassembled WGS sequence"/>
</dbReference>
<evidence type="ECO:0000313" key="3">
    <source>
        <dbReference type="EMBL" id="CAF1535810.1"/>
    </source>
</evidence>
<evidence type="ECO:0000313" key="5">
    <source>
        <dbReference type="EMBL" id="CAF4323509.1"/>
    </source>
</evidence>
<comment type="caution">
    <text evidence="2">The sequence shown here is derived from an EMBL/GenBank/DDBJ whole genome shotgun (WGS) entry which is preliminary data.</text>
</comment>
<sequence>MILQYSILFLLLVNYCVADNPCIYYFPQGVINLTTIGLVNSQPRFKDVRIIIPSEQYKYSYNPCYSFTERGCQNVAACQS</sequence>
<dbReference type="EMBL" id="CAJOBA010060395">
    <property type="protein sequence ID" value="CAF4323509.1"/>
    <property type="molecule type" value="Genomic_DNA"/>
</dbReference>
<dbReference type="Proteomes" id="UP000681722">
    <property type="component" value="Unassembled WGS sequence"/>
</dbReference>
<accession>A0A815B7N1</accession>
<protein>
    <submittedName>
        <fullName evidence="2">Uncharacterized protein</fullName>
    </submittedName>
</protein>
<dbReference type="Proteomes" id="UP000682733">
    <property type="component" value="Unassembled WGS sequence"/>
</dbReference>
<feature type="signal peptide" evidence="1">
    <location>
        <begin position="1"/>
        <end position="18"/>
    </location>
</feature>
<dbReference type="AlphaFoldDB" id="A0A815B7N1"/>
<dbReference type="EMBL" id="CAJNOK010038107">
    <property type="protein sequence ID" value="CAF1535810.1"/>
    <property type="molecule type" value="Genomic_DNA"/>
</dbReference>
<dbReference type="Proteomes" id="UP000663829">
    <property type="component" value="Unassembled WGS sequence"/>
</dbReference>
<reference evidence="2" key="1">
    <citation type="submission" date="2021-02" db="EMBL/GenBank/DDBJ databases">
        <authorList>
            <person name="Nowell W R."/>
        </authorList>
    </citation>
    <scope>NUCLEOTIDE SEQUENCE</scope>
</reference>
<evidence type="ECO:0000313" key="4">
    <source>
        <dbReference type="EMBL" id="CAF4047756.1"/>
    </source>
</evidence>
<evidence type="ECO:0000313" key="6">
    <source>
        <dbReference type="Proteomes" id="UP000663829"/>
    </source>
</evidence>
<feature type="chain" id="PRO_5035604402" evidence="1">
    <location>
        <begin position="19"/>
        <end position="80"/>
    </location>
</feature>